<protein>
    <recommendedName>
        <fullName evidence="5">Lipoprotein</fullName>
    </recommendedName>
</protein>
<evidence type="ECO:0008006" key="5">
    <source>
        <dbReference type="Google" id="ProtNLM"/>
    </source>
</evidence>
<feature type="compositionally biased region" description="Gly residues" evidence="1">
    <location>
        <begin position="40"/>
        <end position="55"/>
    </location>
</feature>
<name>A0ABZ2LLM8_9BACT</name>
<keyword evidence="2" id="KW-0732">Signal</keyword>
<sequence length="303" mass="30215">MKLRNKYTWLSVVFFASIAGSVGACSSSDNNGNPGDKDGGPGQDGGGTNDGGGGEETPNGKTGSVSVINSSFQGTPFYSVSAGFTDASALISGESGKCETSTEGACTVIKCPTPVVSDAGTPKQVSAGTIEISGADISPAFKLEADSDNKYEGENGSKSLWKGGEDITIKASGDASGVGSFEKTLKAAPPITVSGASQTIDRTKPLELTWTFAGSAAGDIAVALTTTGNAGSVSVSCAAPIADKKITVPAAALGQLPKGAGFFATAAGSLNTIKVSDYTVRLTTVSSATGKNGQPLPSQVTYE</sequence>
<accession>A0ABZ2LLM8</accession>
<keyword evidence="4" id="KW-1185">Reference proteome</keyword>
<evidence type="ECO:0000313" key="3">
    <source>
        <dbReference type="EMBL" id="WXB10065.1"/>
    </source>
</evidence>
<feature type="chain" id="PRO_5046882287" description="Lipoprotein" evidence="2">
    <location>
        <begin position="25"/>
        <end position="303"/>
    </location>
</feature>
<feature type="region of interest" description="Disordered" evidence="1">
    <location>
        <begin position="26"/>
        <end position="66"/>
    </location>
</feature>
<dbReference type="RefSeq" id="WP_394839743.1">
    <property type="nucleotide sequence ID" value="NZ_CP089929.1"/>
</dbReference>
<organism evidence="3 4">
    <name type="scientific">Pendulispora rubella</name>
    <dbReference type="NCBI Taxonomy" id="2741070"/>
    <lineage>
        <taxon>Bacteria</taxon>
        <taxon>Pseudomonadati</taxon>
        <taxon>Myxococcota</taxon>
        <taxon>Myxococcia</taxon>
        <taxon>Myxococcales</taxon>
        <taxon>Sorangiineae</taxon>
        <taxon>Pendulisporaceae</taxon>
        <taxon>Pendulispora</taxon>
    </lineage>
</organism>
<reference evidence="3" key="1">
    <citation type="submission" date="2021-12" db="EMBL/GenBank/DDBJ databases">
        <title>Discovery of the Pendulisporaceae a myxobacterial family with distinct sporulation behavior and unique specialized metabolism.</title>
        <authorList>
            <person name="Garcia R."/>
            <person name="Popoff A."/>
            <person name="Bader C.D."/>
            <person name="Loehr J."/>
            <person name="Walesch S."/>
            <person name="Walt C."/>
            <person name="Boldt J."/>
            <person name="Bunk B."/>
            <person name="Haeckl F.J.F.P.J."/>
            <person name="Gunesch A.P."/>
            <person name="Birkelbach J."/>
            <person name="Nuebel U."/>
            <person name="Pietschmann T."/>
            <person name="Bach T."/>
            <person name="Mueller R."/>
        </authorList>
    </citation>
    <scope>NUCLEOTIDE SEQUENCE</scope>
    <source>
        <strain evidence="3">MSr11367</strain>
    </source>
</reference>
<gene>
    <name evidence="3" type="ORF">LVJ94_22910</name>
</gene>
<feature type="signal peptide" evidence="2">
    <location>
        <begin position="1"/>
        <end position="24"/>
    </location>
</feature>
<dbReference type="Proteomes" id="UP001374803">
    <property type="component" value="Chromosome"/>
</dbReference>
<dbReference type="PROSITE" id="PS51257">
    <property type="entry name" value="PROKAR_LIPOPROTEIN"/>
    <property type="match status" value="1"/>
</dbReference>
<proteinExistence type="predicted"/>
<evidence type="ECO:0000256" key="1">
    <source>
        <dbReference type="SAM" id="MobiDB-lite"/>
    </source>
</evidence>
<dbReference type="EMBL" id="CP089983">
    <property type="protein sequence ID" value="WXB10065.1"/>
    <property type="molecule type" value="Genomic_DNA"/>
</dbReference>
<evidence type="ECO:0000313" key="4">
    <source>
        <dbReference type="Proteomes" id="UP001374803"/>
    </source>
</evidence>
<evidence type="ECO:0000256" key="2">
    <source>
        <dbReference type="SAM" id="SignalP"/>
    </source>
</evidence>